<dbReference type="Proteomes" id="UP000664164">
    <property type="component" value="Unassembled WGS sequence"/>
</dbReference>
<dbReference type="RefSeq" id="WP_207617359.1">
    <property type="nucleotide sequence ID" value="NZ_JAFNLL010000047.1"/>
</dbReference>
<evidence type="ECO:0008006" key="3">
    <source>
        <dbReference type="Google" id="ProtNLM"/>
    </source>
</evidence>
<dbReference type="EMBL" id="JAFNLL010000047">
    <property type="protein sequence ID" value="MBO1269509.1"/>
    <property type="molecule type" value="Genomic_DNA"/>
</dbReference>
<organism evidence="1 2">
    <name type="scientific">Arthrobacter cavernae</name>
    <dbReference type="NCBI Taxonomy" id="2817681"/>
    <lineage>
        <taxon>Bacteria</taxon>
        <taxon>Bacillati</taxon>
        <taxon>Actinomycetota</taxon>
        <taxon>Actinomycetes</taxon>
        <taxon>Micrococcales</taxon>
        <taxon>Micrococcaceae</taxon>
        <taxon>Arthrobacter</taxon>
    </lineage>
</organism>
<accession>A0A939HHT2</accession>
<dbReference type="AlphaFoldDB" id="A0A939HHT2"/>
<name>A0A939HHT2_9MICC</name>
<gene>
    <name evidence="1" type="ORF">J1902_16315</name>
</gene>
<reference evidence="1" key="1">
    <citation type="submission" date="2021-03" db="EMBL/GenBank/DDBJ databases">
        <title>A new species, PO-11, isolated from a karst cave deposit.</title>
        <authorList>
            <person name="Zhaoxiaoyong W."/>
        </authorList>
    </citation>
    <scope>NUCLEOTIDE SEQUENCE</scope>
    <source>
        <strain evidence="1">PO-11</strain>
    </source>
</reference>
<comment type="caution">
    <text evidence="1">The sequence shown here is derived from an EMBL/GenBank/DDBJ whole genome shotgun (WGS) entry which is preliminary data.</text>
</comment>
<protein>
    <recommendedName>
        <fullName evidence="3">IrrE N-terminal-like domain-containing protein</fullName>
    </recommendedName>
</protein>
<proteinExistence type="predicted"/>
<keyword evidence="2" id="KW-1185">Reference proteome</keyword>
<sequence length="144" mass="15785">MLTLPEQITFEALLQGVSLAHGKPVVIREVPGHVLSGVSGLWVESAHRSLVLVRSGLSELHRMHVICHEFGHILLQHQGCEGLAASMPSVFNHVGRTKGIKRMLARSPQWNDMEKAAEEVAYRLSGFVLAKPTVPGSDFEKVFG</sequence>
<evidence type="ECO:0000313" key="2">
    <source>
        <dbReference type="Proteomes" id="UP000664164"/>
    </source>
</evidence>
<evidence type="ECO:0000313" key="1">
    <source>
        <dbReference type="EMBL" id="MBO1269509.1"/>
    </source>
</evidence>